<dbReference type="EMBL" id="JACHIR010000001">
    <property type="protein sequence ID" value="MBB5892915.1"/>
    <property type="molecule type" value="Genomic_DNA"/>
</dbReference>
<accession>A0A7W9KIA8</accession>
<comment type="caution">
    <text evidence="1">The sequence shown here is derived from an EMBL/GenBank/DDBJ whole genome shotgun (WGS) entry which is preliminary data.</text>
</comment>
<dbReference type="Pfam" id="PF04672">
    <property type="entry name" value="Methyltransf_19"/>
    <property type="match status" value="1"/>
</dbReference>
<dbReference type="Gene3D" id="3.40.50.150">
    <property type="entry name" value="Vaccinia Virus protein VP39"/>
    <property type="match status" value="1"/>
</dbReference>
<dbReference type="SUPFAM" id="SSF53335">
    <property type="entry name" value="S-adenosyl-L-methionine-dependent methyltransferases"/>
    <property type="match status" value="1"/>
</dbReference>
<keyword evidence="2" id="KW-1185">Reference proteome</keyword>
<evidence type="ECO:0000313" key="2">
    <source>
        <dbReference type="Proteomes" id="UP000585638"/>
    </source>
</evidence>
<organism evidence="1 2">
    <name type="scientific">Kutzneria kofuensis</name>
    <dbReference type="NCBI Taxonomy" id="103725"/>
    <lineage>
        <taxon>Bacteria</taxon>
        <taxon>Bacillati</taxon>
        <taxon>Actinomycetota</taxon>
        <taxon>Actinomycetes</taxon>
        <taxon>Pseudonocardiales</taxon>
        <taxon>Pseudonocardiaceae</taxon>
        <taxon>Kutzneria</taxon>
    </lineage>
</organism>
<gene>
    <name evidence="1" type="ORF">BJ998_004111</name>
</gene>
<protein>
    <recommendedName>
        <fullName evidence="3">S-adenosyl methyltransferase</fullName>
    </recommendedName>
</protein>
<evidence type="ECO:0000313" key="1">
    <source>
        <dbReference type="EMBL" id="MBB5892915.1"/>
    </source>
</evidence>
<name>A0A7W9KIA8_9PSEU</name>
<dbReference type="PIRSF" id="PIRSF017393">
    <property type="entry name" value="MTase_SAV2177"/>
    <property type="match status" value="1"/>
</dbReference>
<dbReference type="RefSeq" id="WP_184863942.1">
    <property type="nucleotide sequence ID" value="NZ_BAAAWY010000001.1"/>
</dbReference>
<evidence type="ECO:0008006" key="3">
    <source>
        <dbReference type="Google" id="ProtNLM"/>
    </source>
</evidence>
<dbReference type="AlphaFoldDB" id="A0A7W9KIA8"/>
<dbReference type="Proteomes" id="UP000585638">
    <property type="component" value="Unassembled WGS sequence"/>
</dbReference>
<proteinExistence type="predicted"/>
<reference evidence="1 2" key="1">
    <citation type="submission" date="2020-08" db="EMBL/GenBank/DDBJ databases">
        <title>Sequencing the genomes of 1000 actinobacteria strains.</title>
        <authorList>
            <person name="Klenk H.-P."/>
        </authorList>
    </citation>
    <scope>NUCLEOTIDE SEQUENCE [LARGE SCALE GENOMIC DNA]</scope>
    <source>
        <strain evidence="1 2">DSM 43851</strain>
    </source>
</reference>
<sequence>MERPEIDLRSASVARIFDYYLGGAHNFAVDRVLADAAAKLMPELPQMMQLHRRFLARAMRYLVGQGVTQFLDLGSGLPTAGGSAELARRLEPSSRVVLVDNDPAVIAHGKHLLDSANTAVVLGDICEPDVVLDHPETRRLLDFDQPVGLLLVGVLDFVGDVDLPAVIARYRDRVTAGSHIALTNFSVEGGLEDYQRTEQLYRDNTTIDFHPRSAAEVTELLAGFDLAEPGVVDISLWRPEAVEDLDEHPERSAAYVAVGRKP</sequence>
<dbReference type="InterPro" id="IPR029063">
    <property type="entry name" value="SAM-dependent_MTases_sf"/>
</dbReference>
<dbReference type="InterPro" id="IPR006764">
    <property type="entry name" value="SAM_dep_MeTrfase_SAV2177_type"/>
</dbReference>